<feature type="domain" description="RRM" evidence="3">
    <location>
        <begin position="352"/>
        <end position="429"/>
    </location>
</feature>
<comment type="caution">
    <text evidence="4">The sequence shown here is derived from an EMBL/GenBank/DDBJ whole genome shotgun (WGS) entry which is preliminary data.</text>
</comment>
<proteinExistence type="predicted"/>
<dbReference type="Pfam" id="PF00076">
    <property type="entry name" value="RRM_1"/>
    <property type="match status" value="1"/>
</dbReference>
<evidence type="ECO:0000313" key="4">
    <source>
        <dbReference type="EMBL" id="KAG2182599.1"/>
    </source>
</evidence>
<dbReference type="InterPro" id="IPR000504">
    <property type="entry name" value="RRM_dom"/>
</dbReference>
<dbReference type="SUPFAM" id="SSF54928">
    <property type="entry name" value="RNA-binding domain, RBD"/>
    <property type="match status" value="2"/>
</dbReference>
<organism evidence="4 5">
    <name type="scientific">Umbelopsis vinacea</name>
    <dbReference type="NCBI Taxonomy" id="44442"/>
    <lineage>
        <taxon>Eukaryota</taxon>
        <taxon>Fungi</taxon>
        <taxon>Fungi incertae sedis</taxon>
        <taxon>Mucoromycota</taxon>
        <taxon>Mucoromycotina</taxon>
        <taxon>Umbelopsidomycetes</taxon>
        <taxon>Umbelopsidales</taxon>
        <taxon>Umbelopsidaceae</taxon>
        <taxon>Umbelopsis</taxon>
    </lineage>
</organism>
<evidence type="ECO:0000256" key="2">
    <source>
        <dbReference type="PROSITE-ProRule" id="PRU00176"/>
    </source>
</evidence>
<dbReference type="GO" id="GO:0003723">
    <property type="term" value="F:RNA binding"/>
    <property type="evidence" value="ECO:0007669"/>
    <property type="project" value="UniProtKB-UniRule"/>
</dbReference>
<name>A0A8H7Q049_9FUNG</name>
<dbReference type="PROSITE" id="PS50102">
    <property type="entry name" value="RRM"/>
    <property type="match status" value="1"/>
</dbReference>
<dbReference type="SMART" id="SM00360">
    <property type="entry name" value="RRM"/>
    <property type="match status" value="2"/>
</dbReference>
<keyword evidence="1 2" id="KW-0694">RNA-binding</keyword>
<dbReference type="CDD" id="cd12245">
    <property type="entry name" value="RRM_scw1_like"/>
    <property type="match status" value="1"/>
</dbReference>
<sequence>MAIDFTPFVQETSIHPLSPSAYDTSAIAGSTNGTSENMSSSCRSNSSILFSSNNSSSSNLLAEEISTLCILDIPEDMREREFKSIFCFCPGYEAAMLWTRSGKDMEDDSWMALMPAPKPSSNTQIGFVKLYTRLDALEAKEVLSGKQWDHMGQKCILKVEMAKRNLQVKRNFNGESTLTLTSNPPPAIPRKSSFQAAFDAFHSITPSMTDGVHFNDASYDLFSSSPSNPALATLENSGSFIANRSGSVDARNDVGGLVSTRLSKGLNLRLSRSMADADDELARQLSNLKTSLQPNNERGFNNALFGSDDLTLSSRFLSMNNGVSPLPSPGLAANSYRSYSSGNLTDQNPPCNTLYVGNLPPNTKEDELRQIFSRCMGYKRLCFRSKANGPLCFVEFDDVVRATQAMSELNGYILSNSLKGGIRLSFSKNPLFTKPVSNSPTALLPGFPAIGCNGLFGNSIFGGGDKRDTYFLDPQLS</sequence>
<gene>
    <name evidence="4" type="ORF">INT44_005578</name>
</gene>
<evidence type="ECO:0000313" key="5">
    <source>
        <dbReference type="Proteomes" id="UP000612746"/>
    </source>
</evidence>
<accession>A0A8H7Q049</accession>
<evidence type="ECO:0000256" key="1">
    <source>
        <dbReference type="ARBA" id="ARBA00022884"/>
    </source>
</evidence>
<dbReference type="InterPro" id="IPR035979">
    <property type="entry name" value="RBD_domain_sf"/>
</dbReference>
<dbReference type="PANTHER" id="PTHR10501">
    <property type="entry name" value="U1 SMALL NUCLEAR RIBONUCLEOPROTEIN A/U2 SMALL NUCLEAR RIBONUCLEOPROTEIN B"/>
    <property type="match status" value="1"/>
</dbReference>
<protein>
    <recommendedName>
        <fullName evidence="3">RRM domain-containing protein</fullName>
    </recommendedName>
</protein>
<dbReference type="Gene3D" id="3.30.70.330">
    <property type="match status" value="2"/>
</dbReference>
<dbReference type="AlphaFoldDB" id="A0A8H7Q049"/>
<dbReference type="OrthoDB" id="431169at2759"/>
<evidence type="ECO:0000259" key="3">
    <source>
        <dbReference type="PROSITE" id="PS50102"/>
    </source>
</evidence>
<dbReference type="EMBL" id="JAEPRA010000007">
    <property type="protein sequence ID" value="KAG2182599.1"/>
    <property type="molecule type" value="Genomic_DNA"/>
</dbReference>
<dbReference type="InterPro" id="IPR012677">
    <property type="entry name" value="Nucleotide-bd_a/b_plait_sf"/>
</dbReference>
<dbReference type="Proteomes" id="UP000612746">
    <property type="component" value="Unassembled WGS sequence"/>
</dbReference>
<keyword evidence="5" id="KW-1185">Reference proteome</keyword>
<reference evidence="4" key="1">
    <citation type="submission" date="2020-12" db="EMBL/GenBank/DDBJ databases">
        <title>Metabolic potential, ecology and presence of endohyphal bacteria is reflected in genomic diversity of Mucoromycotina.</title>
        <authorList>
            <person name="Muszewska A."/>
            <person name="Okrasinska A."/>
            <person name="Steczkiewicz K."/>
            <person name="Drgas O."/>
            <person name="Orlowska M."/>
            <person name="Perlinska-Lenart U."/>
            <person name="Aleksandrzak-Piekarczyk T."/>
            <person name="Szatraj K."/>
            <person name="Zielenkiewicz U."/>
            <person name="Pilsyk S."/>
            <person name="Malc E."/>
            <person name="Mieczkowski P."/>
            <person name="Kruszewska J.S."/>
            <person name="Biernat P."/>
            <person name="Pawlowska J."/>
        </authorList>
    </citation>
    <scope>NUCLEOTIDE SEQUENCE</scope>
    <source>
        <strain evidence="4">WA0000051536</strain>
    </source>
</reference>